<feature type="transmembrane region" description="Helical" evidence="3">
    <location>
        <begin position="64"/>
        <end position="85"/>
    </location>
</feature>
<dbReference type="PANTHER" id="PTHR43702">
    <property type="entry name" value="L-FUCOSE-PROTON SYMPORTER"/>
    <property type="match status" value="1"/>
</dbReference>
<keyword evidence="3" id="KW-0812">Transmembrane</keyword>
<dbReference type="AlphaFoldDB" id="A0AAV5G9F8"/>
<feature type="transmembrane region" description="Helical" evidence="3">
    <location>
        <begin position="118"/>
        <end position="138"/>
    </location>
</feature>
<dbReference type="GO" id="GO:0005886">
    <property type="term" value="C:plasma membrane"/>
    <property type="evidence" value="ECO:0007669"/>
    <property type="project" value="UniProtKB-SubCell"/>
</dbReference>
<feature type="transmembrane region" description="Helical" evidence="3">
    <location>
        <begin position="23"/>
        <end position="44"/>
    </location>
</feature>
<dbReference type="Gene3D" id="1.20.1250.20">
    <property type="entry name" value="MFS general substrate transporter like domains"/>
    <property type="match status" value="2"/>
</dbReference>
<feature type="transmembrane region" description="Helical" evidence="3">
    <location>
        <begin position="382"/>
        <end position="400"/>
    </location>
</feature>
<dbReference type="Proteomes" id="UP001054925">
    <property type="component" value="Unassembled WGS sequence"/>
</dbReference>
<accession>A0AAV5G9F8</accession>
<comment type="subcellular location">
    <subcellularLocation>
        <location evidence="1">Cell inner membrane</location>
        <topology evidence="1">Multi-pass membrane protein</topology>
    </subcellularLocation>
</comment>
<sequence>MTSISKPSPNEAAEEDKKSKGSFVYPGLLLPFGLIVACFAAWGISTDLTAPMVNVFSSVFDMSAFQSALVQFAYYGAYFLLAIPAAMLNTRFGFKGGVVIGMSLAAIGAFLFFPAAEIMTYGTFLLALFVLAGGLSIVETSANPFVMSLGPEKNATRRLNFAQAFNPIGSNLGVLMATLLVAPHIGNAAERASLPEAEALAQTSSELERVMVPYIILGVLYAVLAISIFFVKIPKNKRMEQTDSNTVTKGVFRRLWNNGNYRFGVIAQFFNIAAQTCIWTFIPFYVQHTLGASHEAAGWWLQLSLIFFLVMRFVMVWLMGKFDSKKLLVVMCVLGTVFTIIGIVSGNVIGAVAIAALSGCISLLFPTIYGVALSGVGADTKFASSGLVMAIVGGAIAPMLQGALTDATNPQIGFSFVVICFLVIGAFGIYSIKNGIHTHEDANA</sequence>
<organism evidence="4 5">
    <name type="scientific">Corynebacterium ammoniagenes</name>
    <name type="common">Brevibacterium ammoniagenes</name>
    <dbReference type="NCBI Taxonomy" id="1697"/>
    <lineage>
        <taxon>Bacteria</taxon>
        <taxon>Bacillati</taxon>
        <taxon>Actinomycetota</taxon>
        <taxon>Actinomycetes</taxon>
        <taxon>Mycobacteriales</taxon>
        <taxon>Corynebacteriaceae</taxon>
        <taxon>Corynebacterium</taxon>
    </lineage>
</organism>
<dbReference type="Pfam" id="PF07690">
    <property type="entry name" value="MFS_1"/>
    <property type="match status" value="2"/>
</dbReference>
<feature type="transmembrane region" description="Helical" evidence="3">
    <location>
        <begin position="327"/>
        <end position="345"/>
    </location>
</feature>
<feature type="transmembrane region" description="Helical" evidence="3">
    <location>
        <begin position="351"/>
        <end position="370"/>
    </location>
</feature>
<dbReference type="InterPro" id="IPR036259">
    <property type="entry name" value="MFS_trans_sf"/>
</dbReference>
<protein>
    <submittedName>
        <fullName evidence="4">MFS transporter</fullName>
    </submittedName>
</protein>
<reference evidence="4" key="1">
    <citation type="submission" date="2021-12" db="EMBL/GenBank/DDBJ databases">
        <title>Draft genome sequence of Corynebacterium ammoniagenes strain T-723.</title>
        <authorList>
            <person name="Matsuzawa M."/>
            <person name="Hiratani M."/>
            <person name="Abe I."/>
            <person name="Tsuji Y."/>
            <person name="Nakamura J."/>
        </authorList>
    </citation>
    <scope>NUCLEOTIDE SEQUENCE</scope>
    <source>
        <strain evidence="4">T-723</strain>
    </source>
</reference>
<feature type="transmembrane region" description="Helical" evidence="3">
    <location>
        <begin position="92"/>
        <end position="112"/>
    </location>
</feature>
<dbReference type="InterPro" id="IPR005275">
    <property type="entry name" value="Lfuc_symporter_FucP"/>
</dbReference>
<dbReference type="RefSeq" id="WP_168938944.1">
    <property type="nucleotide sequence ID" value="NZ_BQKK01000002.1"/>
</dbReference>
<evidence type="ECO:0000313" key="5">
    <source>
        <dbReference type="Proteomes" id="UP001054925"/>
    </source>
</evidence>
<dbReference type="SUPFAM" id="SSF103473">
    <property type="entry name" value="MFS general substrate transporter"/>
    <property type="match status" value="1"/>
</dbReference>
<keyword evidence="3" id="KW-0472">Membrane</keyword>
<dbReference type="CDD" id="cd17394">
    <property type="entry name" value="MFS_FucP_like"/>
    <property type="match status" value="1"/>
</dbReference>
<evidence type="ECO:0000256" key="1">
    <source>
        <dbReference type="ARBA" id="ARBA00004429"/>
    </source>
</evidence>
<keyword evidence="3" id="KW-1133">Transmembrane helix</keyword>
<evidence type="ECO:0000313" key="4">
    <source>
        <dbReference type="EMBL" id="GJN42920.1"/>
    </source>
</evidence>
<feature type="transmembrane region" description="Helical" evidence="3">
    <location>
        <begin position="211"/>
        <end position="231"/>
    </location>
</feature>
<evidence type="ECO:0000256" key="2">
    <source>
        <dbReference type="ARBA" id="ARBA00022475"/>
    </source>
</evidence>
<dbReference type="InterPro" id="IPR050375">
    <property type="entry name" value="MFS_TsgA-like"/>
</dbReference>
<feature type="transmembrane region" description="Helical" evidence="3">
    <location>
        <begin position="298"/>
        <end position="320"/>
    </location>
</feature>
<dbReference type="GO" id="GO:0015535">
    <property type="term" value="F:fucose:proton symporter activity"/>
    <property type="evidence" value="ECO:0007669"/>
    <property type="project" value="InterPro"/>
</dbReference>
<comment type="caution">
    <text evidence="4">The sequence shown here is derived from an EMBL/GenBank/DDBJ whole genome shotgun (WGS) entry which is preliminary data.</text>
</comment>
<dbReference type="PANTHER" id="PTHR43702:SF11">
    <property type="entry name" value="L-FUCOSE-PROTON SYMPORTER"/>
    <property type="match status" value="1"/>
</dbReference>
<dbReference type="EMBL" id="BQKK01000002">
    <property type="protein sequence ID" value="GJN42920.1"/>
    <property type="molecule type" value="Genomic_DNA"/>
</dbReference>
<gene>
    <name evidence="4" type="ORF">CAT723_13990</name>
</gene>
<keyword evidence="2" id="KW-1003">Cell membrane</keyword>
<name>A0AAV5G9F8_CORAM</name>
<feature type="transmembrane region" description="Helical" evidence="3">
    <location>
        <begin position="412"/>
        <end position="432"/>
    </location>
</feature>
<feature type="transmembrane region" description="Helical" evidence="3">
    <location>
        <begin position="159"/>
        <end position="182"/>
    </location>
</feature>
<dbReference type="InterPro" id="IPR011701">
    <property type="entry name" value="MFS"/>
</dbReference>
<proteinExistence type="predicted"/>
<evidence type="ECO:0000256" key="3">
    <source>
        <dbReference type="SAM" id="Phobius"/>
    </source>
</evidence>
<feature type="transmembrane region" description="Helical" evidence="3">
    <location>
        <begin position="263"/>
        <end position="286"/>
    </location>
</feature>
<dbReference type="NCBIfam" id="TIGR00885">
    <property type="entry name" value="fucP"/>
    <property type="match status" value="1"/>
</dbReference>